<evidence type="ECO:0000313" key="3">
    <source>
        <dbReference type="Proteomes" id="UP000002051"/>
    </source>
</evidence>
<dbReference type="Proteomes" id="UP000002051">
    <property type="component" value="Chromosome 6"/>
</dbReference>
<reference evidence="1 3" key="1">
    <citation type="journal article" date="2011" name="Nature">
        <title>The Medicago genome provides insight into the evolution of rhizobial symbioses.</title>
        <authorList>
            <person name="Young N.D."/>
            <person name="Debelle F."/>
            <person name="Oldroyd G.E."/>
            <person name="Geurts R."/>
            <person name="Cannon S.B."/>
            <person name="Udvardi M.K."/>
            <person name="Benedito V.A."/>
            <person name="Mayer K.F."/>
            <person name="Gouzy J."/>
            <person name="Schoof H."/>
            <person name="Van de Peer Y."/>
            <person name="Proost S."/>
            <person name="Cook D.R."/>
            <person name="Meyers B.C."/>
            <person name="Spannagl M."/>
            <person name="Cheung F."/>
            <person name="De Mita S."/>
            <person name="Krishnakumar V."/>
            <person name="Gundlach H."/>
            <person name="Zhou S."/>
            <person name="Mudge J."/>
            <person name="Bharti A.K."/>
            <person name="Murray J.D."/>
            <person name="Naoumkina M.A."/>
            <person name="Rosen B."/>
            <person name="Silverstein K.A."/>
            <person name="Tang H."/>
            <person name="Rombauts S."/>
            <person name="Zhao P.X."/>
            <person name="Zhou P."/>
            <person name="Barbe V."/>
            <person name="Bardou P."/>
            <person name="Bechner M."/>
            <person name="Bellec A."/>
            <person name="Berger A."/>
            <person name="Berges H."/>
            <person name="Bidwell S."/>
            <person name="Bisseling T."/>
            <person name="Choisne N."/>
            <person name="Couloux A."/>
            <person name="Denny R."/>
            <person name="Deshpande S."/>
            <person name="Dai X."/>
            <person name="Doyle J.J."/>
            <person name="Dudez A.M."/>
            <person name="Farmer A.D."/>
            <person name="Fouteau S."/>
            <person name="Franken C."/>
            <person name="Gibelin C."/>
            <person name="Gish J."/>
            <person name="Goldstein S."/>
            <person name="Gonzalez A.J."/>
            <person name="Green P.J."/>
            <person name="Hallab A."/>
            <person name="Hartog M."/>
            <person name="Hua A."/>
            <person name="Humphray S.J."/>
            <person name="Jeong D.H."/>
            <person name="Jing Y."/>
            <person name="Jocker A."/>
            <person name="Kenton S.M."/>
            <person name="Kim D.J."/>
            <person name="Klee K."/>
            <person name="Lai H."/>
            <person name="Lang C."/>
            <person name="Lin S."/>
            <person name="Macmil S.L."/>
            <person name="Magdelenat G."/>
            <person name="Matthews L."/>
            <person name="McCorrison J."/>
            <person name="Monaghan E.L."/>
            <person name="Mun J.H."/>
            <person name="Najar F.Z."/>
            <person name="Nicholson C."/>
            <person name="Noirot C."/>
            <person name="O'Bleness M."/>
            <person name="Paule C.R."/>
            <person name="Poulain J."/>
            <person name="Prion F."/>
            <person name="Qin B."/>
            <person name="Qu C."/>
            <person name="Retzel E.F."/>
            <person name="Riddle C."/>
            <person name="Sallet E."/>
            <person name="Samain S."/>
            <person name="Samson N."/>
            <person name="Sanders I."/>
            <person name="Saurat O."/>
            <person name="Scarpelli C."/>
            <person name="Schiex T."/>
            <person name="Segurens B."/>
            <person name="Severin A.J."/>
            <person name="Sherrier D.J."/>
            <person name="Shi R."/>
            <person name="Sims S."/>
            <person name="Singer S.R."/>
            <person name="Sinharoy S."/>
            <person name="Sterck L."/>
            <person name="Viollet A."/>
            <person name="Wang B.B."/>
            <person name="Wang K."/>
            <person name="Wang M."/>
            <person name="Wang X."/>
            <person name="Warfsmann J."/>
            <person name="Weissenbach J."/>
            <person name="White D.D."/>
            <person name="White J.D."/>
            <person name="Wiley G.B."/>
            <person name="Wincker P."/>
            <person name="Xing Y."/>
            <person name="Yang L."/>
            <person name="Yao Z."/>
            <person name="Ying F."/>
            <person name="Zhai J."/>
            <person name="Zhou L."/>
            <person name="Zuber A."/>
            <person name="Denarie J."/>
            <person name="Dixon R.A."/>
            <person name="May G.D."/>
            <person name="Schwartz D.C."/>
            <person name="Rogers J."/>
            <person name="Quetier F."/>
            <person name="Town C.D."/>
            <person name="Roe B.A."/>
        </authorList>
    </citation>
    <scope>NUCLEOTIDE SEQUENCE [LARGE SCALE GENOMIC DNA]</scope>
    <source>
        <strain evidence="1">A17</strain>
        <strain evidence="2 3">cv. Jemalong A17</strain>
    </source>
</reference>
<protein>
    <submittedName>
        <fullName evidence="1">Cytochrome C biogenesis protein ccsA, putative</fullName>
    </submittedName>
</protein>
<accession>G7KP26</accession>
<reference evidence="1 3" key="2">
    <citation type="journal article" date="2014" name="BMC Genomics">
        <title>An improved genome release (version Mt4.0) for the model legume Medicago truncatula.</title>
        <authorList>
            <person name="Tang H."/>
            <person name="Krishnakumar V."/>
            <person name="Bidwell S."/>
            <person name="Rosen B."/>
            <person name="Chan A."/>
            <person name="Zhou S."/>
            <person name="Gentzbittel L."/>
            <person name="Childs K.L."/>
            <person name="Yandell M."/>
            <person name="Gundlach H."/>
            <person name="Mayer K.F."/>
            <person name="Schwartz D.C."/>
            <person name="Town C.D."/>
        </authorList>
    </citation>
    <scope>GENOME REANNOTATION</scope>
    <source>
        <strain evidence="2 3">cv. Jemalong A17</strain>
    </source>
</reference>
<dbReference type="HOGENOM" id="CLU_2501357_0_0_1"/>
<dbReference type="EnsemblPlants" id="AES75090">
    <property type="protein sequence ID" value="AES75090"/>
    <property type="gene ID" value="MTR_6g025280"/>
</dbReference>
<keyword evidence="3" id="KW-1185">Reference proteome</keyword>
<sequence>MFFSKAAKTSLILYNWLVELAYIESLTINSTILPMLNSVPNILKAEFPSLCNWKSLRVQMYKSLPNEYLSLLLQKAPSTKVDLIRY</sequence>
<dbReference type="PaxDb" id="3880-AES75090"/>
<evidence type="ECO:0000313" key="1">
    <source>
        <dbReference type="EMBL" id="AES75090.1"/>
    </source>
</evidence>
<proteinExistence type="predicted"/>
<name>G7KP26_MEDTR</name>
<dbReference type="AlphaFoldDB" id="G7KP26"/>
<dbReference type="EMBL" id="CM001222">
    <property type="protein sequence ID" value="AES75090.1"/>
    <property type="molecule type" value="Genomic_DNA"/>
</dbReference>
<reference evidence="2" key="3">
    <citation type="submission" date="2015-04" db="UniProtKB">
        <authorList>
            <consortium name="EnsemblPlants"/>
        </authorList>
    </citation>
    <scope>IDENTIFICATION</scope>
    <source>
        <strain evidence="2">cv. Jemalong A17</strain>
    </source>
</reference>
<organism evidence="1 3">
    <name type="scientific">Medicago truncatula</name>
    <name type="common">Barrel medic</name>
    <name type="synonym">Medicago tribuloides</name>
    <dbReference type="NCBI Taxonomy" id="3880"/>
    <lineage>
        <taxon>Eukaryota</taxon>
        <taxon>Viridiplantae</taxon>
        <taxon>Streptophyta</taxon>
        <taxon>Embryophyta</taxon>
        <taxon>Tracheophyta</taxon>
        <taxon>Spermatophyta</taxon>
        <taxon>Magnoliopsida</taxon>
        <taxon>eudicotyledons</taxon>
        <taxon>Gunneridae</taxon>
        <taxon>Pentapetalae</taxon>
        <taxon>rosids</taxon>
        <taxon>fabids</taxon>
        <taxon>Fabales</taxon>
        <taxon>Fabaceae</taxon>
        <taxon>Papilionoideae</taxon>
        <taxon>50 kb inversion clade</taxon>
        <taxon>NPAAA clade</taxon>
        <taxon>Hologalegina</taxon>
        <taxon>IRL clade</taxon>
        <taxon>Trifolieae</taxon>
        <taxon>Medicago</taxon>
    </lineage>
</organism>
<evidence type="ECO:0000313" key="2">
    <source>
        <dbReference type="EnsemblPlants" id="AES75090"/>
    </source>
</evidence>
<gene>
    <name evidence="1" type="ordered locus">MTR_6g025280</name>
</gene>